<dbReference type="RefSeq" id="WP_256616458.1">
    <property type="nucleotide sequence ID" value="NZ_JANIBK010000119.1"/>
</dbReference>
<dbReference type="EMBL" id="JANIBK010000119">
    <property type="protein sequence ID" value="MCQ8130033.1"/>
    <property type="molecule type" value="Genomic_DNA"/>
</dbReference>
<name>A0ABT1U852_9GAMM</name>
<reference evidence="4 5" key="1">
    <citation type="submission" date="2022-07" db="EMBL/GenBank/DDBJ databases">
        <title>Methylomonas rivi sp. nov., Methylomonas rosea sp. nov., Methylomonas aureus sp. nov. and Methylomonas subterranea sp. nov., four novel methanotrophs isolated from a freshwater creek and the deep terrestrial subsurface.</title>
        <authorList>
            <person name="Abin C."/>
            <person name="Sankaranarayanan K."/>
            <person name="Garner C."/>
            <person name="Sindelar R."/>
            <person name="Kotary K."/>
            <person name="Garner R."/>
            <person name="Barclay S."/>
            <person name="Lawson P."/>
            <person name="Krumholz L."/>
        </authorList>
    </citation>
    <scope>NUCLEOTIDE SEQUENCE [LARGE SCALE GENOMIC DNA]</scope>
    <source>
        <strain evidence="4 5">WSC-6</strain>
    </source>
</reference>
<evidence type="ECO:0000256" key="1">
    <source>
        <dbReference type="ARBA" id="ARBA00022679"/>
    </source>
</evidence>
<sequence length="357" mass="40201">MPVKDLVVDARMLHASGIGTYIDNLLPLISEKSHDLTFDIICRPQDTSKISQNTIPNNSAIYSISEQFTLLNRQSMKAGLFWSPHYNIPVFLPAKLLVTIHDVFHLAMPDFIEGMHKRLYARMMFSAVKHKASHVICVSEFTKSELIRLTDINPDKVTVIYNGVAKEWFSIKRTDHPYHKPYLLFVGNIKPHKNLSSLLQAFTLLKDEIPHDLVIVGNNKGFITEDRNVMQYAQALGNRVFFTGYVDDALLKLYFAHADCFVFPSLYEGFGLPPLEAMACGCPTLVSNIASLPEVCGDAALYCDPYDTEDIRAKIMLLLGSPSLRNALVTKGRERAKSFSWDVAAVKTLDIINQFIE</sequence>
<comment type="caution">
    <text evidence="4">The sequence shown here is derived from an EMBL/GenBank/DDBJ whole genome shotgun (WGS) entry which is preliminary data.</text>
</comment>
<proteinExistence type="predicted"/>
<feature type="domain" description="Glycosyltransferase subfamily 4-like N-terminal" evidence="3">
    <location>
        <begin position="91"/>
        <end position="165"/>
    </location>
</feature>
<dbReference type="PANTHER" id="PTHR46401">
    <property type="entry name" value="GLYCOSYLTRANSFERASE WBBK-RELATED"/>
    <property type="match status" value="1"/>
</dbReference>
<dbReference type="Pfam" id="PF00534">
    <property type="entry name" value="Glycos_transf_1"/>
    <property type="match status" value="1"/>
</dbReference>
<gene>
    <name evidence="4" type="ORF">NP596_16365</name>
</gene>
<dbReference type="CDD" id="cd03809">
    <property type="entry name" value="GT4_MtfB-like"/>
    <property type="match status" value="1"/>
</dbReference>
<dbReference type="Pfam" id="PF13439">
    <property type="entry name" value="Glyco_transf_4"/>
    <property type="match status" value="1"/>
</dbReference>
<dbReference type="InterPro" id="IPR001296">
    <property type="entry name" value="Glyco_trans_1"/>
</dbReference>
<keyword evidence="5" id="KW-1185">Reference proteome</keyword>
<dbReference type="InterPro" id="IPR028098">
    <property type="entry name" value="Glyco_trans_4-like_N"/>
</dbReference>
<evidence type="ECO:0000313" key="5">
    <source>
        <dbReference type="Proteomes" id="UP001524586"/>
    </source>
</evidence>
<evidence type="ECO:0000259" key="3">
    <source>
        <dbReference type="Pfam" id="PF13439"/>
    </source>
</evidence>
<keyword evidence="1" id="KW-0808">Transferase</keyword>
<dbReference type="Proteomes" id="UP001524586">
    <property type="component" value="Unassembled WGS sequence"/>
</dbReference>
<dbReference type="PANTHER" id="PTHR46401:SF2">
    <property type="entry name" value="GLYCOSYLTRANSFERASE WBBK-RELATED"/>
    <property type="match status" value="1"/>
</dbReference>
<feature type="domain" description="Glycosyl transferase family 1" evidence="2">
    <location>
        <begin position="170"/>
        <end position="335"/>
    </location>
</feature>
<accession>A0ABT1U852</accession>
<organism evidence="4 5">
    <name type="scientific">Methylomonas rivi</name>
    <dbReference type="NCBI Taxonomy" id="2952226"/>
    <lineage>
        <taxon>Bacteria</taxon>
        <taxon>Pseudomonadati</taxon>
        <taxon>Pseudomonadota</taxon>
        <taxon>Gammaproteobacteria</taxon>
        <taxon>Methylococcales</taxon>
        <taxon>Methylococcaceae</taxon>
        <taxon>Methylomonas</taxon>
    </lineage>
</organism>
<evidence type="ECO:0000313" key="4">
    <source>
        <dbReference type="EMBL" id="MCQ8130033.1"/>
    </source>
</evidence>
<dbReference type="Gene3D" id="3.40.50.2000">
    <property type="entry name" value="Glycogen Phosphorylase B"/>
    <property type="match status" value="2"/>
</dbReference>
<evidence type="ECO:0000259" key="2">
    <source>
        <dbReference type="Pfam" id="PF00534"/>
    </source>
</evidence>
<dbReference type="SUPFAM" id="SSF53756">
    <property type="entry name" value="UDP-Glycosyltransferase/glycogen phosphorylase"/>
    <property type="match status" value="1"/>
</dbReference>
<protein>
    <submittedName>
        <fullName evidence="4">Glycosyltransferase family 4 protein</fullName>
    </submittedName>
</protein>